<evidence type="ECO:0000256" key="2">
    <source>
        <dbReference type="ARBA" id="ARBA00022980"/>
    </source>
</evidence>
<name>A0A8H3PI88_9LECA</name>
<evidence type="ECO:0000313" key="7">
    <source>
        <dbReference type="EMBL" id="CAF9941417.1"/>
    </source>
</evidence>
<dbReference type="GO" id="GO:0003735">
    <property type="term" value="F:structural constituent of ribosome"/>
    <property type="evidence" value="ECO:0007669"/>
    <property type="project" value="InterPro"/>
</dbReference>
<feature type="region of interest" description="Disordered" evidence="5">
    <location>
        <begin position="154"/>
        <end position="175"/>
    </location>
</feature>
<organism evidence="7 8">
    <name type="scientific">Alectoria fallacina</name>
    <dbReference type="NCBI Taxonomy" id="1903189"/>
    <lineage>
        <taxon>Eukaryota</taxon>
        <taxon>Fungi</taxon>
        <taxon>Dikarya</taxon>
        <taxon>Ascomycota</taxon>
        <taxon>Pezizomycotina</taxon>
        <taxon>Lecanoromycetes</taxon>
        <taxon>OSLEUM clade</taxon>
        <taxon>Lecanoromycetidae</taxon>
        <taxon>Lecanorales</taxon>
        <taxon>Lecanorineae</taxon>
        <taxon>Parmeliaceae</taxon>
        <taxon>Alectoria</taxon>
    </lineage>
</organism>
<comment type="subcellular location">
    <subcellularLocation>
        <location evidence="1">Mitochondrion</location>
    </subcellularLocation>
</comment>
<dbReference type="InterPro" id="IPR040049">
    <property type="entry name" value="Ribosomal_mS25/mL61"/>
</dbReference>
<keyword evidence="8" id="KW-1185">Reference proteome</keyword>
<evidence type="ECO:0000256" key="4">
    <source>
        <dbReference type="ARBA" id="ARBA00023274"/>
    </source>
</evidence>
<dbReference type="GO" id="GO:0005739">
    <property type="term" value="C:mitochondrion"/>
    <property type="evidence" value="ECO:0007669"/>
    <property type="project" value="UniProtKB-SubCell"/>
</dbReference>
<evidence type="ECO:0000313" key="8">
    <source>
        <dbReference type="Proteomes" id="UP000664203"/>
    </source>
</evidence>
<dbReference type="GO" id="GO:0005840">
    <property type="term" value="C:ribosome"/>
    <property type="evidence" value="ECO:0007669"/>
    <property type="project" value="UniProtKB-KW"/>
</dbReference>
<evidence type="ECO:0000256" key="5">
    <source>
        <dbReference type="SAM" id="MobiDB-lite"/>
    </source>
</evidence>
<dbReference type="PANTHER" id="PTHR13274">
    <property type="entry name" value="MITOCHONDRIAL RIBOSOMAL PROTEIN S25"/>
    <property type="match status" value="1"/>
</dbReference>
<gene>
    <name evidence="7" type="ORF">ALECFALPRED_009102</name>
</gene>
<keyword evidence="3" id="KW-0496">Mitochondrion</keyword>
<keyword evidence="4" id="KW-0687">Ribonucleoprotein</keyword>
<feature type="domain" description="Ribosomal protein/NADH dehydrogenase" evidence="6">
    <location>
        <begin position="39"/>
        <end position="143"/>
    </location>
</feature>
<dbReference type="PANTHER" id="PTHR13274:SF2">
    <property type="entry name" value="SMALL RIBOSOMAL SUBUNIT PROTEIN MS25"/>
    <property type="match status" value="1"/>
</dbReference>
<dbReference type="Pfam" id="PF05047">
    <property type="entry name" value="L51_S25_CI-B8"/>
    <property type="match status" value="1"/>
</dbReference>
<feature type="compositionally biased region" description="Low complexity" evidence="5">
    <location>
        <begin position="91"/>
        <end position="111"/>
    </location>
</feature>
<dbReference type="InterPro" id="IPR036249">
    <property type="entry name" value="Thioredoxin-like_sf"/>
</dbReference>
<keyword evidence="2" id="KW-0689">Ribosomal protein</keyword>
<proteinExistence type="predicted"/>
<feature type="region of interest" description="Disordered" evidence="5">
    <location>
        <begin position="80"/>
        <end position="115"/>
    </location>
</feature>
<dbReference type="AlphaFoldDB" id="A0A8H3PI88"/>
<comment type="caution">
    <text evidence="7">The sequence shown here is derived from an EMBL/GenBank/DDBJ whole genome shotgun (WGS) entry which is preliminary data.</text>
</comment>
<protein>
    <recommendedName>
        <fullName evidence="6">Ribosomal protein/NADH dehydrogenase domain-containing protein</fullName>
    </recommendedName>
</protein>
<accession>A0A8H3PI88</accession>
<dbReference type="Proteomes" id="UP000664203">
    <property type="component" value="Unassembled WGS sequence"/>
</dbReference>
<dbReference type="InterPro" id="IPR007741">
    <property type="entry name" value="Ribosomal_mL43/mS25/NADH_DH"/>
</dbReference>
<dbReference type="SMART" id="SM00916">
    <property type="entry name" value="L51_S25_CI-B8"/>
    <property type="match status" value="1"/>
</dbReference>
<evidence type="ECO:0000256" key="1">
    <source>
        <dbReference type="ARBA" id="ARBA00004173"/>
    </source>
</evidence>
<evidence type="ECO:0000256" key="3">
    <source>
        <dbReference type="ARBA" id="ARBA00023128"/>
    </source>
</evidence>
<dbReference type="EMBL" id="CAJPDR010000657">
    <property type="protein sequence ID" value="CAF9941417.1"/>
    <property type="molecule type" value="Genomic_DNA"/>
</dbReference>
<evidence type="ECO:0000259" key="6">
    <source>
        <dbReference type="SMART" id="SM00916"/>
    </source>
</evidence>
<dbReference type="GO" id="GO:1990904">
    <property type="term" value="C:ribonucleoprotein complex"/>
    <property type="evidence" value="ECO:0007669"/>
    <property type="project" value="UniProtKB-KW"/>
</dbReference>
<dbReference type="OrthoDB" id="1696305at2759"/>
<dbReference type="SUPFAM" id="SSF52833">
    <property type="entry name" value="Thioredoxin-like"/>
    <property type="match status" value="1"/>
</dbReference>
<sequence length="196" mass="21652">MNVVKRTKKLKALLDIRIGPGAAVLSNDVKRIHLNFAHKLNDGHLGARKVWRKYLPRLKYHNPAISMTVNRTLDQGGPATLTVFFAPPPRSSSATASPAPSSSTDPSAAPSGHAPADRIETIDMKHKHESEILSRLLELTRGITYEATPDELAELRDVDEEQKRSERDREAQARLNEIERQEKALLDLARGGVVAA</sequence>
<reference evidence="7" key="1">
    <citation type="submission" date="2021-03" db="EMBL/GenBank/DDBJ databases">
        <authorList>
            <person name="Tagirdzhanova G."/>
        </authorList>
    </citation>
    <scope>NUCLEOTIDE SEQUENCE</scope>
</reference>